<accession>A0A0H2YQZ0</accession>
<name>A0A0H2YQZ0_CLOP1</name>
<dbReference type="AlphaFoldDB" id="A0A0H2YQZ0"/>
<dbReference type="RefSeq" id="WP_011590714.1">
    <property type="nucleotide sequence ID" value="NC_008261.1"/>
</dbReference>
<feature type="transmembrane region" description="Helical" evidence="1">
    <location>
        <begin position="7"/>
        <end position="27"/>
    </location>
</feature>
<dbReference type="PaxDb" id="195103-CPF_1462"/>
<evidence type="ECO:0000313" key="2">
    <source>
        <dbReference type="EMBL" id="ABG83417.1"/>
    </source>
</evidence>
<organism evidence="2 3">
    <name type="scientific">Clostridium perfringens (strain ATCC 13124 / DSM 756 / JCM 1290 / NCIMB 6125 / NCTC 8237 / Type A)</name>
    <dbReference type="NCBI Taxonomy" id="195103"/>
    <lineage>
        <taxon>Bacteria</taxon>
        <taxon>Bacillati</taxon>
        <taxon>Bacillota</taxon>
        <taxon>Clostridia</taxon>
        <taxon>Eubacteriales</taxon>
        <taxon>Clostridiaceae</taxon>
        <taxon>Clostridium</taxon>
    </lineage>
</organism>
<dbReference type="HOGENOM" id="CLU_2141553_0_0_9"/>
<evidence type="ECO:0000313" key="3">
    <source>
        <dbReference type="Proteomes" id="UP000001823"/>
    </source>
</evidence>
<gene>
    <name evidence="2" type="ordered locus">CPF_1462</name>
</gene>
<dbReference type="KEGG" id="cpf:CPF_1462"/>
<dbReference type="Proteomes" id="UP000001823">
    <property type="component" value="Chromosome"/>
</dbReference>
<dbReference type="EMBL" id="CP000246">
    <property type="protein sequence ID" value="ABG83417.1"/>
    <property type="molecule type" value="Genomic_DNA"/>
</dbReference>
<keyword evidence="1" id="KW-1133">Transmembrane helix</keyword>
<proteinExistence type="predicted"/>
<reference evidence="2 3" key="1">
    <citation type="journal article" date="2006" name="Genome Res.">
        <title>Skewed genomic variability in strains of the toxigenic bacterial pathogen, Clostridium perfringens.</title>
        <authorList>
            <person name="Myers G.S."/>
            <person name="Rasko D.A."/>
            <person name="Cheung J.K."/>
            <person name="Ravel J."/>
            <person name="Seshadri R."/>
            <person name="Deboy R.T."/>
            <person name="Ren Q."/>
            <person name="Varga J."/>
            <person name="Awad M.M."/>
            <person name="Brinkac L.M."/>
            <person name="Daugherty S.C."/>
            <person name="Haft D.H."/>
            <person name="Dodson R.J."/>
            <person name="Madupu R."/>
            <person name="Nelson W.C."/>
            <person name="Rosovitz M.J."/>
            <person name="Sullivan S.A."/>
            <person name="Khouri H."/>
            <person name="Dimitrov G.I."/>
            <person name="Watkins K.L."/>
            <person name="Mulligan S."/>
            <person name="Benton J."/>
            <person name="Radune D."/>
            <person name="Fisher D.J."/>
            <person name="Atkins H.S."/>
            <person name="Hiscox T."/>
            <person name="Jost B.H."/>
            <person name="Billington S.J."/>
            <person name="Songer J.G."/>
            <person name="McClane B.A."/>
            <person name="Titball R.W."/>
            <person name="Rood J.I."/>
            <person name="Melville S.B."/>
            <person name="Paulsen I.T."/>
        </authorList>
    </citation>
    <scope>NUCLEOTIDE SEQUENCE [LARGE SCALE GENOMIC DNA]</scope>
    <source>
        <strain evidence="3">ATCC 13124 / DSM 756 / JCM 1290 / NCIMB 6125 / NCTC 8237 / S 107 / Type A</strain>
    </source>
</reference>
<keyword evidence="1" id="KW-0812">Transmembrane</keyword>
<protein>
    <submittedName>
        <fullName evidence="2">Uncharacterized protein</fullName>
    </submittedName>
</protein>
<feature type="transmembrane region" description="Helical" evidence="1">
    <location>
        <begin position="33"/>
        <end position="53"/>
    </location>
</feature>
<dbReference type="STRING" id="195103.CPF_1462"/>
<keyword evidence="3" id="KW-1185">Reference proteome</keyword>
<evidence type="ECO:0000256" key="1">
    <source>
        <dbReference type="SAM" id="Phobius"/>
    </source>
</evidence>
<keyword evidence="1" id="KW-0472">Membrane</keyword>
<sequence>MKFKKNKLTLLIFTLIVISTAIIFYVLKPINLFKFILFLIYIFLEILLFRLWILSTYGFICINCGNTFNIGILKRLLFFKENKECPKCKSRNIVKEHLWSYCLDSWNDLDED</sequence>